<feature type="domain" description="Helitron helicase-like" evidence="3">
    <location>
        <begin position="447"/>
        <end position="631"/>
    </location>
</feature>
<dbReference type="GeneID" id="17264449"/>
<name>A0A0D3J5W7_EMIH1</name>
<keyword evidence="2" id="KW-1133">Transmembrane helix</keyword>
<reference evidence="5" key="1">
    <citation type="journal article" date="2013" name="Nature">
        <title>Pan genome of the phytoplankton Emiliania underpins its global distribution.</title>
        <authorList>
            <person name="Read B.A."/>
            <person name="Kegel J."/>
            <person name="Klute M.J."/>
            <person name="Kuo A."/>
            <person name="Lefebvre S.C."/>
            <person name="Maumus F."/>
            <person name="Mayer C."/>
            <person name="Miller J."/>
            <person name="Monier A."/>
            <person name="Salamov A."/>
            <person name="Young J."/>
            <person name="Aguilar M."/>
            <person name="Claverie J.M."/>
            <person name="Frickenhaus S."/>
            <person name="Gonzalez K."/>
            <person name="Herman E.K."/>
            <person name="Lin Y.C."/>
            <person name="Napier J."/>
            <person name="Ogata H."/>
            <person name="Sarno A.F."/>
            <person name="Shmutz J."/>
            <person name="Schroeder D."/>
            <person name="de Vargas C."/>
            <person name="Verret F."/>
            <person name="von Dassow P."/>
            <person name="Valentin K."/>
            <person name="Van de Peer Y."/>
            <person name="Wheeler G."/>
            <person name="Dacks J.B."/>
            <person name="Delwiche C.F."/>
            <person name="Dyhrman S.T."/>
            <person name="Glockner G."/>
            <person name="John U."/>
            <person name="Richards T."/>
            <person name="Worden A.Z."/>
            <person name="Zhang X."/>
            <person name="Grigoriev I.V."/>
            <person name="Allen A.E."/>
            <person name="Bidle K."/>
            <person name="Borodovsky M."/>
            <person name="Bowler C."/>
            <person name="Brownlee C."/>
            <person name="Cock J.M."/>
            <person name="Elias M."/>
            <person name="Gladyshev V.N."/>
            <person name="Groth M."/>
            <person name="Guda C."/>
            <person name="Hadaegh A."/>
            <person name="Iglesias-Rodriguez M.D."/>
            <person name="Jenkins J."/>
            <person name="Jones B.M."/>
            <person name="Lawson T."/>
            <person name="Leese F."/>
            <person name="Lindquist E."/>
            <person name="Lobanov A."/>
            <person name="Lomsadze A."/>
            <person name="Malik S.B."/>
            <person name="Marsh M.E."/>
            <person name="Mackinder L."/>
            <person name="Mock T."/>
            <person name="Mueller-Roeber B."/>
            <person name="Pagarete A."/>
            <person name="Parker M."/>
            <person name="Probert I."/>
            <person name="Quesneville H."/>
            <person name="Raines C."/>
            <person name="Rensing S.A."/>
            <person name="Riano-Pachon D.M."/>
            <person name="Richier S."/>
            <person name="Rokitta S."/>
            <person name="Shiraiwa Y."/>
            <person name="Soanes D.M."/>
            <person name="van der Giezen M."/>
            <person name="Wahlund T.M."/>
            <person name="Williams B."/>
            <person name="Wilson W."/>
            <person name="Wolfe G."/>
            <person name="Wurch L.L."/>
        </authorList>
    </citation>
    <scope>NUCLEOTIDE SEQUENCE</scope>
</reference>
<keyword evidence="2" id="KW-0812">Transmembrane</keyword>
<accession>A0A0D3J5W7</accession>
<feature type="transmembrane region" description="Helical" evidence="2">
    <location>
        <begin position="21"/>
        <end position="45"/>
    </location>
</feature>
<dbReference type="AlphaFoldDB" id="A0A0D3J5W7"/>
<dbReference type="Pfam" id="PF14214">
    <property type="entry name" value="Helitron_like_N"/>
    <property type="match status" value="1"/>
</dbReference>
<dbReference type="EnsemblProtists" id="EOD18902">
    <property type="protein sequence ID" value="EOD18902"/>
    <property type="gene ID" value="EMIHUDRAFT_209550"/>
</dbReference>
<dbReference type="PANTHER" id="PTHR45786">
    <property type="entry name" value="DNA BINDING PROTEIN-LIKE"/>
    <property type="match status" value="1"/>
</dbReference>
<sequence length="647" mass="72024">MVRISPEMDRARPAHAHGLASTATLCGGIGTVGALWILLALLGFLPTVGGTNPVRFESHSILGMRILSRSDFPSDGQYLAYQRDTYTRVTGRDLDLQLEGRTTSTSLFKTMQETLDLARTNLASGVTADELKLKEDLHGWNNLNEVYRAAKYESIYGTALEDDVGRAYDAGLERAIQNGTKVKLRSKYREHLRNMRKKIEPAKMADRKKKQAEAKQQEEQQRARPGRRAQEGKVVLDVVKVPDPALTKLWHATSAIGNTLRKFARPINNAFAMASQVVHSLHMPKLAPGRNGWNPSLVIQGKLHHFMGPLFPAEGKPTAFAQTYMHDPSMANTTALDLRMGRIYLPANATAGEKERVRELLDVFGKAICEHNPYVKDFMTASQLASKDDSVAKIVINADARPPPLAGETNRSFDPLHFVLLFPGGDDGWKINMEKQGTKQSVTPCDYYAYRMQWRVNDDGGNALLMSQRLFQATEYACSAFAKAEHCRLQWQRHNQTAIRAAMYQGLCDHVAAGDAGKPIGKRIVLSNSFVGGNRDMAKRYQDAMACVRHRGKPSFFITFTCNPKWSEIVDSLPAGVSATDRPDIVSRVFRLKLNQMLYDIKKGDAFGRAVAHLAVVEFQKRGLPHAHILVILAECDRIKSGPRDDV</sequence>
<proteinExistence type="predicted"/>
<dbReference type="eggNOG" id="KOG0987">
    <property type="taxonomic scope" value="Eukaryota"/>
</dbReference>
<feature type="compositionally biased region" description="Basic and acidic residues" evidence="1">
    <location>
        <begin position="196"/>
        <end position="222"/>
    </location>
</feature>
<dbReference type="RefSeq" id="XP_005771331.1">
    <property type="nucleotide sequence ID" value="XM_005771274.1"/>
</dbReference>
<feature type="region of interest" description="Disordered" evidence="1">
    <location>
        <begin position="196"/>
        <end position="231"/>
    </location>
</feature>
<evidence type="ECO:0000313" key="5">
    <source>
        <dbReference type="Proteomes" id="UP000013827"/>
    </source>
</evidence>
<dbReference type="HOGENOM" id="CLU_423616_0_0_1"/>
<evidence type="ECO:0000256" key="1">
    <source>
        <dbReference type="SAM" id="MobiDB-lite"/>
    </source>
</evidence>
<reference evidence="4" key="2">
    <citation type="submission" date="2024-10" db="UniProtKB">
        <authorList>
            <consortium name="EnsemblProtists"/>
        </authorList>
    </citation>
    <scope>IDENTIFICATION</scope>
</reference>
<keyword evidence="2" id="KW-0472">Membrane</keyword>
<dbReference type="InterPro" id="IPR025476">
    <property type="entry name" value="Helitron_helicase-like"/>
</dbReference>
<dbReference type="PANTHER" id="PTHR45786:SF74">
    <property type="entry name" value="ATP-DEPENDENT DNA HELICASE"/>
    <property type="match status" value="1"/>
</dbReference>
<dbReference type="STRING" id="2903.R1C9D6"/>
<dbReference type="KEGG" id="ehx:EMIHUDRAFT_209550"/>
<evidence type="ECO:0000313" key="4">
    <source>
        <dbReference type="EnsemblProtists" id="EOD18902"/>
    </source>
</evidence>
<protein>
    <recommendedName>
        <fullName evidence="3">Helitron helicase-like domain-containing protein</fullName>
    </recommendedName>
</protein>
<dbReference type="PaxDb" id="2903-EOD18902"/>
<organism evidence="4 5">
    <name type="scientific">Emiliania huxleyi (strain CCMP1516)</name>
    <dbReference type="NCBI Taxonomy" id="280463"/>
    <lineage>
        <taxon>Eukaryota</taxon>
        <taxon>Haptista</taxon>
        <taxon>Haptophyta</taxon>
        <taxon>Prymnesiophyceae</taxon>
        <taxon>Isochrysidales</taxon>
        <taxon>Noelaerhabdaceae</taxon>
        <taxon>Emiliania</taxon>
    </lineage>
</organism>
<evidence type="ECO:0000259" key="3">
    <source>
        <dbReference type="Pfam" id="PF14214"/>
    </source>
</evidence>
<keyword evidence="5" id="KW-1185">Reference proteome</keyword>
<evidence type="ECO:0000256" key="2">
    <source>
        <dbReference type="SAM" id="Phobius"/>
    </source>
</evidence>
<dbReference type="Proteomes" id="UP000013827">
    <property type="component" value="Unassembled WGS sequence"/>
</dbReference>